<dbReference type="InterPro" id="IPR016167">
    <property type="entry name" value="FAD-bd_PCMH_sub1"/>
</dbReference>
<comment type="cofactor">
    <cofactor evidence="1 19">
        <name>FAD</name>
        <dbReference type="ChEBI" id="CHEBI:57692"/>
    </cofactor>
</comment>
<dbReference type="InterPro" id="IPR036635">
    <property type="entry name" value="MurB_C_sf"/>
</dbReference>
<evidence type="ECO:0000256" key="6">
    <source>
        <dbReference type="ARBA" id="ARBA00015188"/>
    </source>
</evidence>
<dbReference type="PANTHER" id="PTHR21071:SF4">
    <property type="entry name" value="UDP-N-ACETYLENOLPYRUVOYLGLUCOSAMINE REDUCTASE"/>
    <property type="match status" value="1"/>
</dbReference>
<dbReference type="SUPFAM" id="SSF56176">
    <property type="entry name" value="FAD-binding/transporter-associated domain-like"/>
    <property type="match status" value="1"/>
</dbReference>
<evidence type="ECO:0000259" key="20">
    <source>
        <dbReference type="PROSITE" id="PS51387"/>
    </source>
</evidence>
<name>A0A4U8YGB4_9BACT</name>
<dbReference type="Pfam" id="PF01565">
    <property type="entry name" value="FAD_binding_4"/>
    <property type="match status" value="1"/>
</dbReference>
<evidence type="ECO:0000256" key="11">
    <source>
        <dbReference type="ARBA" id="ARBA00022857"/>
    </source>
</evidence>
<evidence type="ECO:0000256" key="14">
    <source>
        <dbReference type="ARBA" id="ARBA00023002"/>
    </source>
</evidence>
<evidence type="ECO:0000256" key="15">
    <source>
        <dbReference type="ARBA" id="ARBA00023306"/>
    </source>
</evidence>
<dbReference type="InterPro" id="IPR016166">
    <property type="entry name" value="FAD-bd_PCMH"/>
</dbReference>
<dbReference type="NCBIfam" id="TIGR00179">
    <property type="entry name" value="murB"/>
    <property type="match status" value="1"/>
</dbReference>
<dbReference type="InterPro" id="IPR006094">
    <property type="entry name" value="Oxid_FAD_bind_N"/>
</dbReference>
<evidence type="ECO:0000256" key="8">
    <source>
        <dbReference type="ARBA" id="ARBA00022618"/>
    </source>
</evidence>
<comment type="catalytic activity">
    <reaction evidence="18 19">
        <text>UDP-N-acetyl-alpha-D-muramate + NADP(+) = UDP-N-acetyl-3-O-(1-carboxyvinyl)-alpha-D-glucosamine + NADPH + H(+)</text>
        <dbReference type="Rhea" id="RHEA:12248"/>
        <dbReference type="ChEBI" id="CHEBI:15378"/>
        <dbReference type="ChEBI" id="CHEBI:57783"/>
        <dbReference type="ChEBI" id="CHEBI:58349"/>
        <dbReference type="ChEBI" id="CHEBI:68483"/>
        <dbReference type="ChEBI" id="CHEBI:70757"/>
        <dbReference type="EC" id="1.3.1.98"/>
    </reaction>
</comment>
<keyword evidence="22" id="KW-1185">Reference proteome</keyword>
<keyword evidence="13 19" id="KW-0573">Peptidoglycan synthesis</keyword>
<evidence type="ECO:0000256" key="12">
    <source>
        <dbReference type="ARBA" id="ARBA00022960"/>
    </source>
</evidence>
<dbReference type="InterPro" id="IPR016169">
    <property type="entry name" value="FAD-bd_PCMH_sub2"/>
</dbReference>
<keyword evidence="12 19" id="KW-0133">Cell shape</keyword>
<evidence type="ECO:0000256" key="18">
    <source>
        <dbReference type="ARBA" id="ARBA00048914"/>
    </source>
</evidence>
<feature type="active site" description="Proton donor" evidence="19">
    <location>
        <position position="236"/>
    </location>
</feature>
<dbReference type="GO" id="GO:0051301">
    <property type="term" value="P:cell division"/>
    <property type="evidence" value="ECO:0007669"/>
    <property type="project" value="UniProtKB-KW"/>
</dbReference>
<accession>A0A4U8YGB4</accession>
<evidence type="ECO:0000313" key="22">
    <source>
        <dbReference type="Proteomes" id="UP000507962"/>
    </source>
</evidence>
<evidence type="ECO:0000256" key="19">
    <source>
        <dbReference type="HAMAP-Rule" id="MF_00037"/>
    </source>
</evidence>
<keyword evidence="14 19" id="KW-0560">Oxidoreductase</keyword>
<keyword evidence="7 19" id="KW-0963">Cytoplasm</keyword>
<evidence type="ECO:0000256" key="16">
    <source>
        <dbReference type="ARBA" id="ARBA00023316"/>
    </source>
</evidence>
<dbReference type="HAMAP" id="MF_00037">
    <property type="entry name" value="MurB"/>
    <property type="match status" value="1"/>
</dbReference>
<protein>
    <recommendedName>
        <fullName evidence="6 19">UDP-N-acetylenolpyruvoylglucosamine reductase</fullName>
        <ecNumber evidence="5 19">1.3.1.98</ecNumber>
    </recommendedName>
    <alternativeName>
        <fullName evidence="17 19">UDP-N-acetylmuramate dehydrogenase</fullName>
    </alternativeName>
</protein>
<dbReference type="Gene3D" id="3.30.465.10">
    <property type="match status" value="1"/>
</dbReference>
<dbReference type="InterPro" id="IPR011601">
    <property type="entry name" value="MurB_C"/>
</dbReference>
<feature type="domain" description="FAD-binding PCMH-type" evidence="20">
    <location>
        <begin position="32"/>
        <end position="207"/>
    </location>
</feature>
<keyword evidence="9 19" id="KW-0285">Flavoprotein</keyword>
<dbReference type="InterPro" id="IPR003170">
    <property type="entry name" value="MurB"/>
</dbReference>
<reference evidence="21 22" key="1">
    <citation type="submission" date="2019-03" db="EMBL/GenBank/DDBJ databases">
        <authorList>
            <person name="Nijsse B."/>
        </authorList>
    </citation>
    <scope>NUCLEOTIDE SEQUENCE [LARGE SCALE GENOMIC DNA]</scope>
    <source>
        <strain evidence="21">Desulfoluna butyratoxydans MSL71</strain>
    </source>
</reference>
<comment type="similarity">
    <text evidence="19">Belongs to the MurB family.</text>
</comment>
<dbReference type="Gene3D" id="3.90.78.10">
    <property type="entry name" value="UDP-N-acetylenolpyruvoylglucosamine reductase, C-terminal domain"/>
    <property type="match status" value="1"/>
</dbReference>
<dbReference type="GO" id="GO:0008762">
    <property type="term" value="F:UDP-N-acetylmuramate dehydrogenase activity"/>
    <property type="evidence" value="ECO:0007669"/>
    <property type="project" value="UniProtKB-UniRule"/>
</dbReference>
<gene>
    <name evidence="19" type="primary">murB</name>
    <name evidence="21" type="ORF">MSL71_690</name>
</gene>
<evidence type="ECO:0000256" key="2">
    <source>
        <dbReference type="ARBA" id="ARBA00003921"/>
    </source>
</evidence>
<evidence type="ECO:0000256" key="1">
    <source>
        <dbReference type="ARBA" id="ARBA00001974"/>
    </source>
</evidence>
<dbReference type="GO" id="GO:0071555">
    <property type="term" value="P:cell wall organization"/>
    <property type="evidence" value="ECO:0007669"/>
    <property type="project" value="UniProtKB-KW"/>
</dbReference>
<dbReference type="EMBL" id="CAADHO010000001">
    <property type="protein sequence ID" value="VFQ42451.1"/>
    <property type="molecule type" value="Genomic_DNA"/>
</dbReference>
<evidence type="ECO:0000256" key="7">
    <source>
        <dbReference type="ARBA" id="ARBA00022490"/>
    </source>
</evidence>
<keyword evidence="15 19" id="KW-0131">Cell cycle</keyword>
<dbReference type="Pfam" id="PF02873">
    <property type="entry name" value="MurB_C"/>
    <property type="match status" value="1"/>
</dbReference>
<dbReference type="GO" id="GO:0071949">
    <property type="term" value="F:FAD binding"/>
    <property type="evidence" value="ECO:0007669"/>
    <property type="project" value="InterPro"/>
</dbReference>
<evidence type="ECO:0000256" key="9">
    <source>
        <dbReference type="ARBA" id="ARBA00022630"/>
    </source>
</evidence>
<dbReference type="GO" id="GO:0008360">
    <property type="term" value="P:regulation of cell shape"/>
    <property type="evidence" value="ECO:0007669"/>
    <property type="project" value="UniProtKB-KW"/>
</dbReference>
<comment type="function">
    <text evidence="2 19">Cell wall formation.</text>
</comment>
<organism evidence="21 22">
    <name type="scientific">Desulfoluna butyratoxydans</name>
    <dbReference type="NCBI Taxonomy" id="231438"/>
    <lineage>
        <taxon>Bacteria</taxon>
        <taxon>Pseudomonadati</taxon>
        <taxon>Thermodesulfobacteriota</taxon>
        <taxon>Desulfobacteria</taxon>
        <taxon>Desulfobacterales</taxon>
        <taxon>Desulfolunaceae</taxon>
        <taxon>Desulfoluna</taxon>
    </lineage>
</organism>
<feature type="active site" evidence="19">
    <location>
        <position position="307"/>
    </location>
</feature>
<dbReference type="UniPathway" id="UPA00219"/>
<feature type="active site" evidence="19">
    <location>
        <position position="180"/>
    </location>
</feature>
<dbReference type="InterPro" id="IPR036318">
    <property type="entry name" value="FAD-bd_PCMH-like_sf"/>
</dbReference>
<keyword evidence="11 19" id="KW-0521">NADP</keyword>
<keyword evidence="8 19" id="KW-0132">Cell division</keyword>
<dbReference type="RefSeq" id="WP_180136705.1">
    <property type="nucleotide sequence ID" value="NZ_CAADHO010000001.1"/>
</dbReference>
<evidence type="ECO:0000256" key="4">
    <source>
        <dbReference type="ARBA" id="ARBA00004752"/>
    </source>
</evidence>
<dbReference type="NCBIfam" id="NF010480">
    <property type="entry name" value="PRK13905.1"/>
    <property type="match status" value="1"/>
</dbReference>
<evidence type="ECO:0000256" key="3">
    <source>
        <dbReference type="ARBA" id="ARBA00004496"/>
    </source>
</evidence>
<dbReference type="AlphaFoldDB" id="A0A4U8YGB4"/>
<dbReference type="SUPFAM" id="SSF56194">
    <property type="entry name" value="Uridine diphospho-N-Acetylenolpyruvylglucosamine reductase, MurB, C-terminal domain"/>
    <property type="match status" value="1"/>
</dbReference>
<evidence type="ECO:0000313" key="21">
    <source>
        <dbReference type="EMBL" id="VFQ42451.1"/>
    </source>
</evidence>
<proteinExistence type="inferred from homology"/>
<dbReference type="GO" id="GO:0005829">
    <property type="term" value="C:cytosol"/>
    <property type="evidence" value="ECO:0007669"/>
    <property type="project" value="TreeGrafter"/>
</dbReference>
<dbReference type="PROSITE" id="PS51387">
    <property type="entry name" value="FAD_PCMH"/>
    <property type="match status" value="1"/>
</dbReference>
<dbReference type="PANTHER" id="PTHR21071">
    <property type="entry name" value="UDP-N-ACETYLENOLPYRUVOYLGLUCOSAMINE REDUCTASE"/>
    <property type="match status" value="1"/>
</dbReference>
<keyword evidence="16 19" id="KW-0961">Cell wall biogenesis/degradation</keyword>
<evidence type="ECO:0000256" key="10">
    <source>
        <dbReference type="ARBA" id="ARBA00022827"/>
    </source>
</evidence>
<evidence type="ECO:0000256" key="13">
    <source>
        <dbReference type="ARBA" id="ARBA00022984"/>
    </source>
</evidence>
<evidence type="ECO:0000256" key="5">
    <source>
        <dbReference type="ARBA" id="ARBA00012518"/>
    </source>
</evidence>
<keyword evidence="10 19" id="KW-0274">FAD</keyword>
<sequence>MAALDPIAALSALYQGVLKKGEPMAGHTTFRTGGPCDLYLEPESLDDLRIAVAFLTQQGMPLTVVGGGSNLLVRDKGIEGAVISLAGLDTQVTETREGESTILTVPAGAKTQHLCRYAAMNGLEGLTFATGIPGTVGGALAMNASTDPKGFGAIVDALTVVDISGKIRTVPRSALEIGYRHLAIDGKTRHDDGFPIIVEVKLRLTSGDSDALVAQREALLTRRKASQPVGQASAGCFFKNPEGGPSAGKLIDDLGLKGEAVGGAKVSELHANYLVNAGGATTADILALAARIKEKVQQAHGITLEEEVTLVGRET</sequence>
<comment type="pathway">
    <text evidence="4 19">Cell wall biogenesis; peptidoglycan biosynthesis.</text>
</comment>
<dbReference type="EC" id="1.3.1.98" evidence="5 19"/>
<dbReference type="GO" id="GO:0009252">
    <property type="term" value="P:peptidoglycan biosynthetic process"/>
    <property type="evidence" value="ECO:0007669"/>
    <property type="project" value="UniProtKB-UniRule"/>
</dbReference>
<dbReference type="Gene3D" id="3.30.43.10">
    <property type="entry name" value="Uridine Diphospho-n-acetylenolpyruvylglucosamine Reductase, domain 2"/>
    <property type="match status" value="1"/>
</dbReference>
<evidence type="ECO:0000256" key="17">
    <source>
        <dbReference type="ARBA" id="ARBA00031026"/>
    </source>
</evidence>
<dbReference type="Proteomes" id="UP000507962">
    <property type="component" value="Unassembled WGS sequence"/>
</dbReference>
<comment type="subcellular location">
    <subcellularLocation>
        <location evidence="3 19">Cytoplasm</location>
    </subcellularLocation>
</comment>